<dbReference type="Gene3D" id="1.10.40.30">
    <property type="entry name" value="Fumarase/aspartase (C-terminal domain)"/>
    <property type="match status" value="1"/>
</dbReference>
<accession>A0AAP2CQL9</accession>
<evidence type="ECO:0000313" key="4">
    <source>
        <dbReference type="Proteomes" id="UP001315686"/>
    </source>
</evidence>
<dbReference type="PANTHER" id="PTHR43172">
    <property type="entry name" value="ADENYLOSUCCINATE LYASE"/>
    <property type="match status" value="1"/>
</dbReference>
<dbReference type="InterPro" id="IPR000362">
    <property type="entry name" value="Fumarate_lyase_fam"/>
</dbReference>
<organism evidence="3 4">
    <name type="scientific">Harenicola maris</name>
    <dbReference type="NCBI Taxonomy" id="2841044"/>
    <lineage>
        <taxon>Bacteria</taxon>
        <taxon>Pseudomonadati</taxon>
        <taxon>Pseudomonadota</taxon>
        <taxon>Alphaproteobacteria</taxon>
        <taxon>Rhodobacterales</taxon>
        <taxon>Paracoccaceae</taxon>
        <taxon>Harenicola</taxon>
    </lineage>
</organism>
<dbReference type="InterPro" id="IPR022761">
    <property type="entry name" value="Fumarate_lyase_N"/>
</dbReference>
<dbReference type="PRINTS" id="PR00149">
    <property type="entry name" value="FUMRATELYASE"/>
</dbReference>
<name>A0AAP2CQL9_9RHOB</name>
<gene>
    <name evidence="3" type="ORF">IV417_14055</name>
</gene>
<dbReference type="PROSITE" id="PS00163">
    <property type="entry name" value="FUMARATE_LYASES"/>
    <property type="match status" value="1"/>
</dbReference>
<protein>
    <submittedName>
        <fullName evidence="3">Adenylosuccinate lyase family protein</fullName>
    </submittedName>
</protein>
<dbReference type="Gene3D" id="1.20.200.10">
    <property type="entry name" value="Fumarase/aspartase (Central domain)"/>
    <property type="match status" value="1"/>
</dbReference>
<keyword evidence="4" id="KW-1185">Reference proteome</keyword>
<dbReference type="RefSeq" id="WP_327794742.1">
    <property type="nucleotide sequence ID" value="NZ_JADQAZ010000003.1"/>
</dbReference>
<evidence type="ECO:0000259" key="2">
    <source>
        <dbReference type="SMART" id="SM00998"/>
    </source>
</evidence>
<proteinExistence type="inferred from homology"/>
<dbReference type="InterPro" id="IPR020557">
    <property type="entry name" value="Fumarate_lyase_CS"/>
</dbReference>
<evidence type="ECO:0000313" key="3">
    <source>
        <dbReference type="EMBL" id="MBT0958509.1"/>
    </source>
</evidence>
<dbReference type="EMBL" id="JADQAZ010000003">
    <property type="protein sequence ID" value="MBT0958509.1"/>
    <property type="molecule type" value="Genomic_DNA"/>
</dbReference>
<sequence>MPATPFDSALYKGLFHDAELAALFTDSAEIRAMLVVEGALAWAQAGVGMIPAEQAEAIHKGGFEITLDAAALAGPTGQNGVSVPGLVAAFRTALGDDEAAQYVHWGATSQDISDSAQALRLRKACDVYEDRLKELAISLRSLARSHRDTPMAARTWGMAATPTSFGAVVASWGHPLLGALASLPAVRKSIAQVSLSGASGTNAAMGIDGAEVRAQLAGLLGLADPGTSTHSTRQHIAGLGAWITLTAGALAKLAEDILSLTRAGEVTLRGSGGSSTMPQKQNPVAPSTLLALARTTAALNTALQGAAAHRDQRDGAAWMTEWLTLPQMCLALGRMLELAQQIIDAVEAQPDQMAQNLDENGLGLIYAEALQFALARQMPRPEAQAQVKELCLDARGTGTPLPKLAARQWPQTDFGDLFTPQAQLGDAPAEADSFGQAVLAAT</sequence>
<dbReference type="Pfam" id="PF00206">
    <property type="entry name" value="Lyase_1"/>
    <property type="match status" value="1"/>
</dbReference>
<dbReference type="SUPFAM" id="SSF48557">
    <property type="entry name" value="L-aspartase-like"/>
    <property type="match status" value="1"/>
</dbReference>
<evidence type="ECO:0000256" key="1">
    <source>
        <dbReference type="ARBA" id="ARBA00034772"/>
    </source>
</evidence>
<feature type="domain" description="Adenylosuccinate lyase C-terminal" evidence="2">
    <location>
        <begin position="362"/>
        <end position="435"/>
    </location>
</feature>
<comment type="caution">
    <text evidence="3">The sequence shown here is derived from an EMBL/GenBank/DDBJ whole genome shotgun (WGS) entry which is preliminary data.</text>
</comment>
<keyword evidence="3" id="KW-0456">Lyase</keyword>
<dbReference type="AlphaFoldDB" id="A0AAP2CQL9"/>
<dbReference type="GO" id="GO:0016829">
    <property type="term" value="F:lyase activity"/>
    <property type="evidence" value="ECO:0007669"/>
    <property type="project" value="UniProtKB-KW"/>
</dbReference>
<dbReference type="SMART" id="SM00998">
    <property type="entry name" value="ADSL_C"/>
    <property type="match status" value="1"/>
</dbReference>
<reference evidence="3 4" key="1">
    <citation type="journal article" date="2021" name="Arch. Microbiol.">
        <title>Harenicola maris gen. nov., sp. nov. isolated from the Sea of Japan shallow sediments.</title>
        <authorList>
            <person name="Romanenko L.A."/>
            <person name="Kurilenko V.V."/>
            <person name="Chernysheva N.Y."/>
            <person name="Tekutyeva L.A."/>
            <person name="Velansky P.V."/>
            <person name="Svetashev V.I."/>
            <person name="Isaeva M.P."/>
        </authorList>
    </citation>
    <scope>NUCLEOTIDE SEQUENCE [LARGE SCALE GENOMIC DNA]</scope>
    <source>
        <strain evidence="3 4">KMM 3653</strain>
    </source>
</reference>
<dbReference type="InterPro" id="IPR008948">
    <property type="entry name" value="L-Aspartase-like"/>
</dbReference>
<dbReference type="InterPro" id="IPR019468">
    <property type="entry name" value="AdenyloSucc_lyase_C"/>
</dbReference>
<dbReference type="Proteomes" id="UP001315686">
    <property type="component" value="Unassembled WGS sequence"/>
</dbReference>
<dbReference type="PANTHER" id="PTHR43172:SF2">
    <property type="entry name" value="ADENYLOSUCCINATE LYASE C-TERMINAL DOMAIN-CONTAINING PROTEIN"/>
    <property type="match status" value="1"/>
</dbReference>
<comment type="similarity">
    <text evidence="1">Belongs to the class-II fumarase/aspartase family.</text>
</comment>